<dbReference type="Proteomes" id="UP000751518">
    <property type="component" value="Unassembled WGS sequence"/>
</dbReference>
<evidence type="ECO:0000256" key="12">
    <source>
        <dbReference type="ARBA" id="ARBA00029354"/>
    </source>
</evidence>
<evidence type="ECO:0000256" key="9">
    <source>
        <dbReference type="ARBA" id="ARBA00023125"/>
    </source>
</evidence>
<dbReference type="GO" id="GO:0006310">
    <property type="term" value="P:DNA recombination"/>
    <property type="evidence" value="ECO:0007669"/>
    <property type="project" value="UniProtKB-UniRule"/>
</dbReference>
<comment type="subcellular location">
    <subcellularLocation>
        <location evidence="13">Cytoplasm</location>
    </subcellularLocation>
</comment>
<dbReference type="SUPFAM" id="SSF53098">
    <property type="entry name" value="Ribonuclease H-like"/>
    <property type="match status" value="1"/>
</dbReference>
<organism evidence="15 16">
    <name type="scientific">candidate division WWE3 bacterium</name>
    <dbReference type="NCBI Taxonomy" id="2053526"/>
    <lineage>
        <taxon>Bacteria</taxon>
        <taxon>Katanobacteria</taxon>
    </lineage>
</organism>
<comment type="catalytic activity">
    <reaction evidence="12 13">
        <text>Endonucleolytic cleavage at a junction such as a reciprocal single-stranded crossover between two homologous DNA duplexes (Holliday junction).</text>
        <dbReference type="EC" id="3.1.21.10"/>
    </reaction>
</comment>
<dbReference type="InterPro" id="IPR036397">
    <property type="entry name" value="RNaseH_sf"/>
</dbReference>
<evidence type="ECO:0000313" key="15">
    <source>
        <dbReference type="EMBL" id="MCA9392138.1"/>
    </source>
</evidence>
<comment type="caution">
    <text evidence="15">The sequence shown here is derived from an EMBL/GenBank/DDBJ whole genome shotgun (WGS) entry which is preliminary data.</text>
</comment>
<evidence type="ECO:0000256" key="8">
    <source>
        <dbReference type="ARBA" id="ARBA00022842"/>
    </source>
</evidence>
<dbReference type="InterPro" id="IPR020563">
    <property type="entry name" value="X-over_junc_endoDNase_Mg_BS"/>
</dbReference>
<accession>A0A955LKH7</accession>
<keyword evidence="5 13" id="KW-0255">Endonuclease</keyword>
<feature type="binding site" evidence="13">
    <location>
        <position position="15"/>
    </location>
    <ligand>
        <name>Mg(2+)</name>
        <dbReference type="ChEBI" id="CHEBI:18420"/>
        <label>1</label>
    </ligand>
</feature>
<dbReference type="FunFam" id="3.30.420.10:FF:000002">
    <property type="entry name" value="Crossover junction endodeoxyribonuclease RuvC"/>
    <property type="match status" value="1"/>
</dbReference>
<feature type="binding site" evidence="13">
    <location>
        <position position="157"/>
    </location>
    <ligand>
        <name>Mg(2+)</name>
        <dbReference type="ChEBI" id="CHEBI:18420"/>
        <label>1</label>
    </ligand>
</feature>
<keyword evidence="6 13" id="KW-0227">DNA damage</keyword>
<dbReference type="NCBIfam" id="TIGR00228">
    <property type="entry name" value="ruvC"/>
    <property type="match status" value="1"/>
</dbReference>
<dbReference type="PROSITE" id="PS01321">
    <property type="entry name" value="RUVC"/>
    <property type="match status" value="1"/>
</dbReference>
<reference evidence="15" key="1">
    <citation type="submission" date="2020-04" db="EMBL/GenBank/DDBJ databases">
        <authorList>
            <person name="Zhang T."/>
        </authorList>
    </citation>
    <scope>NUCLEOTIDE SEQUENCE</scope>
    <source>
        <strain evidence="15">HKST-UBA03</strain>
    </source>
</reference>
<protein>
    <recommendedName>
        <fullName evidence="13 14">Crossover junction endodeoxyribonuclease RuvC</fullName>
        <ecNumber evidence="13 14">3.1.21.10</ecNumber>
    </recommendedName>
    <alternativeName>
        <fullName evidence="13">Holliday junction nuclease RuvC</fullName>
    </alternativeName>
    <alternativeName>
        <fullName evidence="13">Holliday junction resolvase RuvC</fullName>
    </alternativeName>
</protein>
<feature type="active site" evidence="13">
    <location>
        <position position="15"/>
    </location>
</feature>
<dbReference type="Gene3D" id="3.30.420.10">
    <property type="entry name" value="Ribonuclease H-like superfamily/Ribonuclease H"/>
    <property type="match status" value="1"/>
</dbReference>
<feature type="binding site" evidence="13">
    <location>
        <position position="84"/>
    </location>
    <ligand>
        <name>Mg(2+)</name>
        <dbReference type="ChEBI" id="CHEBI:18420"/>
        <label>2</label>
    </ligand>
</feature>
<keyword evidence="3 13" id="KW-0540">Nuclease</keyword>
<keyword evidence="7 13" id="KW-0378">Hydrolase</keyword>
<sequence>MSSQKKAPEVILGIDPGLADCGWGVIKKISPNNSRLQRRDAFEVVDFGSIKTSSKDPLTIRLSELYEKMQGVIQKHKPDAVGIEELFFGKNAKTAMMVGEARGVVMLLLAQNSFSPVEFKPAEIKLALSGYGNADKKQMQEMVKLFLKLEKIPKSDDAADALAVAITLAVTKRFRNIT</sequence>
<keyword evidence="11 13" id="KW-0234">DNA repair</keyword>
<dbReference type="Pfam" id="PF02075">
    <property type="entry name" value="RuvC"/>
    <property type="match status" value="1"/>
</dbReference>
<dbReference type="InterPro" id="IPR002176">
    <property type="entry name" value="X-over_junc_endoDNase_RuvC"/>
</dbReference>
<dbReference type="GO" id="GO:0008821">
    <property type="term" value="F:crossover junction DNA endonuclease activity"/>
    <property type="evidence" value="ECO:0007669"/>
    <property type="project" value="UniProtKB-UniRule"/>
</dbReference>
<dbReference type="GO" id="GO:0000287">
    <property type="term" value="F:magnesium ion binding"/>
    <property type="evidence" value="ECO:0007669"/>
    <property type="project" value="UniProtKB-UniRule"/>
</dbReference>
<dbReference type="PANTHER" id="PTHR30194:SF3">
    <property type="entry name" value="CROSSOVER JUNCTION ENDODEOXYRIBONUCLEASE RUVC"/>
    <property type="match status" value="1"/>
</dbReference>
<comment type="cofactor">
    <cofactor evidence="13">
        <name>Mg(2+)</name>
        <dbReference type="ChEBI" id="CHEBI:18420"/>
    </cofactor>
    <text evidence="13">Binds 2 Mg(2+) ion per subunit.</text>
</comment>
<evidence type="ECO:0000256" key="1">
    <source>
        <dbReference type="ARBA" id="ARBA00009518"/>
    </source>
</evidence>
<dbReference type="PRINTS" id="PR00696">
    <property type="entry name" value="RSOLVASERUVC"/>
</dbReference>
<dbReference type="GO" id="GO:0003677">
    <property type="term" value="F:DNA binding"/>
    <property type="evidence" value="ECO:0007669"/>
    <property type="project" value="UniProtKB-KW"/>
</dbReference>
<evidence type="ECO:0000256" key="4">
    <source>
        <dbReference type="ARBA" id="ARBA00022723"/>
    </source>
</evidence>
<comment type="subunit">
    <text evidence="13">Homodimer which binds Holliday junction (HJ) DNA. The HJ becomes 2-fold symmetrical on binding to RuvC with unstacked arms; it has a different conformation from HJ DNA in complex with RuvA. In the full resolvosome a probable DNA-RuvA(4)-RuvB(12)-RuvC(2) complex forms which resolves the HJ.</text>
</comment>
<keyword evidence="4 13" id="KW-0479">Metal-binding</keyword>
<dbReference type="InterPro" id="IPR012337">
    <property type="entry name" value="RNaseH-like_sf"/>
</dbReference>
<reference evidence="15" key="2">
    <citation type="journal article" date="2021" name="Microbiome">
        <title>Successional dynamics and alternative stable states in a saline activated sludge microbial community over 9 years.</title>
        <authorList>
            <person name="Wang Y."/>
            <person name="Ye J."/>
            <person name="Ju F."/>
            <person name="Liu L."/>
            <person name="Boyd J.A."/>
            <person name="Deng Y."/>
            <person name="Parks D.H."/>
            <person name="Jiang X."/>
            <person name="Yin X."/>
            <person name="Woodcroft B.J."/>
            <person name="Tyson G.W."/>
            <person name="Hugenholtz P."/>
            <person name="Polz M.F."/>
            <person name="Zhang T."/>
        </authorList>
    </citation>
    <scope>NUCLEOTIDE SEQUENCE</scope>
    <source>
        <strain evidence="15">HKST-UBA03</strain>
    </source>
</reference>
<dbReference type="EC" id="3.1.21.10" evidence="13 14"/>
<evidence type="ECO:0000256" key="7">
    <source>
        <dbReference type="ARBA" id="ARBA00022801"/>
    </source>
</evidence>
<name>A0A955LKH7_UNCKA</name>
<dbReference type="AlphaFoldDB" id="A0A955LKH7"/>
<evidence type="ECO:0000256" key="6">
    <source>
        <dbReference type="ARBA" id="ARBA00022763"/>
    </source>
</evidence>
<keyword evidence="9 13" id="KW-0238">DNA-binding</keyword>
<evidence type="ECO:0000256" key="13">
    <source>
        <dbReference type="HAMAP-Rule" id="MF_00034"/>
    </source>
</evidence>
<gene>
    <name evidence="13 15" type="primary">ruvC</name>
    <name evidence="15" type="ORF">KC614_02955</name>
</gene>
<feature type="active site" evidence="13">
    <location>
        <position position="157"/>
    </location>
</feature>
<dbReference type="PANTHER" id="PTHR30194">
    <property type="entry name" value="CROSSOVER JUNCTION ENDODEOXYRIBONUCLEASE RUVC"/>
    <property type="match status" value="1"/>
</dbReference>
<evidence type="ECO:0000256" key="11">
    <source>
        <dbReference type="ARBA" id="ARBA00023204"/>
    </source>
</evidence>
<evidence type="ECO:0000256" key="5">
    <source>
        <dbReference type="ARBA" id="ARBA00022759"/>
    </source>
</evidence>
<dbReference type="GO" id="GO:0005737">
    <property type="term" value="C:cytoplasm"/>
    <property type="evidence" value="ECO:0007669"/>
    <property type="project" value="UniProtKB-SubCell"/>
</dbReference>
<comment type="function">
    <text evidence="13">The RuvA-RuvB-RuvC complex processes Holliday junction (HJ) DNA during genetic recombination and DNA repair. Endonuclease that resolves HJ intermediates. Cleaves cruciform DNA by making single-stranded nicks across the HJ at symmetrical positions within the homologous arms, yielding a 5'-phosphate and a 3'-hydroxyl group; requires a central core of homology in the junction. The consensus cleavage sequence is 5'-(A/T)TT(C/G)-3'. Cleavage occurs on the 3'-side of the TT dinucleotide at the point of strand exchange. HJ branch migration catalyzed by RuvA-RuvB allows RuvC to scan DNA until it finds its consensus sequence, where it cleaves and resolves the cruciform DNA.</text>
</comment>
<dbReference type="CDD" id="cd16962">
    <property type="entry name" value="RuvC"/>
    <property type="match status" value="1"/>
</dbReference>
<dbReference type="EMBL" id="JAGQKZ010000022">
    <property type="protein sequence ID" value="MCA9392138.1"/>
    <property type="molecule type" value="Genomic_DNA"/>
</dbReference>
<dbReference type="GO" id="GO:0006281">
    <property type="term" value="P:DNA repair"/>
    <property type="evidence" value="ECO:0007669"/>
    <property type="project" value="UniProtKB-UniRule"/>
</dbReference>
<keyword evidence="10 13" id="KW-0233">DNA recombination</keyword>
<feature type="active site" evidence="13">
    <location>
        <position position="84"/>
    </location>
</feature>
<keyword evidence="2 13" id="KW-0963">Cytoplasm</keyword>
<evidence type="ECO:0000256" key="2">
    <source>
        <dbReference type="ARBA" id="ARBA00022490"/>
    </source>
</evidence>
<dbReference type="HAMAP" id="MF_00034">
    <property type="entry name" value="RuvC"/>
    <property type="match status" value="1"/>
</dbReference>
<evidence type="ECO:0000256" key="14">
    <source>
        <dbReference type="NCBIfam" id="TIGR00228"/>
    </source>
</evidence>
<evidence type="ECO:0000256" key="10">
    <source>
        <dbReference type="ARBA" id="ARBA00023172"/>
    </source>
</evidence>
<evidence type="ECO:0000256" key="3">
    <source>
        <dbReference type="ARBA" id="ARBA00022722"/>
    </source>
</evidence>
<dbReference type="NCBIfam" id="NF000711">
    <property type="entry name" value="PRK00039.2-1"/>
    <property type="match status" value="1"/>
</dbReference>
<evidence type="ECO:0000313" key="16">
    <source>
        <dbReference type="Proteomes" id="UP000751518"/>
    </source>
</evidence>
<keyword evidence="8 13" id="KW-0460">Magnesium</keyword>
<dbReference type="GO" id="GO:0048476">
    <property type="term" value="C:Holliday junction resolvase complex"/>
    <property type="evidence" value="ECO:0007669"/>
    <property type="project" value="UniProtKB-UniRule"/>
</dbReference>
<comment type="similarity">
    <text evidence="1 13">Belongs to the RuvC family.</text>
</comment>
<proteinExistence type="inferred from homology"/>